<comment type="caution">
    <text evidence="4">The sequence shown here is derived from an EMBL/GenBank/DDBJ whole genome shotgun (WGS) entry which is preliminary data.</text>
</comment>
<dbReference type="CDD" id="cd02650">
    <property type="entry name" value="nuc_hydro_CaPnhB"/>
    <property type="match status" value="1"/>
</dbReference>
<accession>A0ABS4FUN3</accession>
<keyword evidence="1 4" id="KW-0378">Hydrolase</keyword>
<sequence>MKPIILDVDTGVDDALAIAYAVHSPELSLIGVTTCFGNIPVADASRNSLAVLEVLGADVPVIQGAAETLVRGEKSRYSRHVHGENGIGNVELAQPIKSILPEMHAVDYLIEQIYKIPHELTIVAVGPLTNIALAIQKDANIIPLIKEIIIMGGAVNVPGNVTPYGEANIVADPEAAAIVFSSGANVILVGLDVTLQTLLPRAEIKEWQQSNEQATALLGKMTDFYIGAYEQLYPGIGGCALHDPLAIGVAINSSFVTTERMDITVVTEGEKTGQTIGVPSPSATVQVCVTVDHVAFVQHFLERIS</sequence>
<dbReference type="InterPro" id="IPR001910">
    <property type="entry name" value="Inosine/uridine_hydrolase_dom"/>
</dbReference>
<dbReference type="Pfam" id="PF01156">
    <property type="entry name" value="IU_nuc_hydro"/>
    <property type="match status" value="1"/>
</dbReference>
<evidence type="ECO:0000259" key="3">
    <source>
        <dbReference type="Pfam" id="PF01156"/>
    </source>
</evidence>
<reference evidence="4 5" key="1">
    <citation type="submission" date="2021-03" db="EMBL/GenBank/DDBJ databases">
        <title>Genomic Encyclopedia of Type Strains, Phase IV (KMG-IV): sequencing the most valuable type-strain genomes for metagenomic binning, comparative biology and taxonomic classification.</title>
        <authorList>
            <person name="Goeker M."/>
        </authorList>
    </citation>
    <scope>NUCLEOTIDE SEQUENCE [LARGE SCALE GENOMIC DNA]</scope>
    <source>
        <strain evidence="4 5">DSM 14349</strain>
    </source>
</reference>
<dbReference type="GO" id="GO:0008477">
    <property type="term" value="F:purine nucleosidase activity"/>
    <property type="evidence" value="ECO:0007669"/>
    <property type="project" value="UniProtKB-EC"/>
</dbReference>
<dbReference type="Gene3D" id="3.90.245.10">
    <property type="entry name" value="Ribonucleoside hydrolase-like"/>
    <property type="match status" value="1"/>
</dbReference>
<proteinExistence type="predicted"/>
<dbReference type="SUPFAM" id="SSF53590">
    <property type="entry name" value="Nucleoside hydrolase"/>
    <property type="match status" value="1"/>
</dbReference>
<feature type="domain" description="Inosine/uridine-preferring nucleoside hydrolase" evidence="3">
    <location>
        <begin position="4"/>
        <end position="297"/>
    </location>
</feature>
<evidence type="ECO:0000256" key="2">
    <source>
        <dbReference type="ARBA" id="ARBA00023295"/>
    </source>
</evidence>
<dbReference type="PANTHER" id="PTHR12304">
    <property type="entry name" value="INOSINE-URIDINE PREFERRING NUCLEOSIDE HYDROLASE"/>
    <property type="match status" value="1"/>
</dbReference>
<dbReference type="InterPro" id="IPR023186">
    <property type="entry name" value="IUNH"/>
</dbReference>
<evidence type="ECO:0000313" key="5">
    <source>
        <dbReference type="Proteomes" id="UP001519272"/>
    </source>
</evidence>
<dbReference type="Proteomes" id="UP001519272">
    <property type="component" value="Unassembled WGS sequence"/>
</dbReference>
<dbReference type="PANTHER" id="PTHR12304:SF4">
    <property type="entry name" value="URIDINE NUCLEOSIDASE"/>
    <property type="match status" value="1"/>
</dbReference>
<evidence type="ECO:0000256" key="1">
    <source>
        <dbReference type="ARBA" id="ARBA00022801"/>
    </source>
</evidence>
<name>A0ABS4FUN3_9BACL</name>
<keyword evidence="5" id="KW-1185">Reference proteome</keyword>
<dbReference type="InterPro" id="IPR036452">
    <property type="entry name" value="Ribo_hydro-like"/>
</dbReference>
<gene>
    <name evidence="4" type="ORF">J2Z32_002707</name>
</gene>
<keyword evidence="2 4" id="KW-0326">Glycosidase</keyword>
<evidence type="ECO:0000313" key="4">
    <source>
        <dbReference type="EMBL" id="MBP1906058.1"/>
    </source>
</evidence>
<dbReference type="RefSeq" id="WP_210089662.1">
    <property type="nucleotide sequence ID" value="NZ_JAGGKG010000012.1"/>
</dbReference>
<organism evidence="4 5">
    <name type="scientific">Paenibacillus turicensis</name>
    <dbReference type="NCBI Taxonomy" id="160487"/>
    <lineage>
        <taxon>Bacteria</taxon>
        <taxon>Bacillati</taxon>
        <taxon>Bacillota</taxon>
        <taxon>Bacilli</taxon>
        <taxon>Bacillales</taxon>
        <taxon>Paenibacillaceae</taxon>
        <taxon>Paenibacillus</taxon>
    </lineage>
</organism>
<protein>
    <submittedName>
        <fullName evidence="4">Purine nucleosidase</fullName>
        <ecNumber evidence="4">3.2.2.1</ecNumber>
    </submittedName>
</protein>
<dbReference type="EC" id="3.2.2.1" evidence="4"/>
<dbReference type="EMBL" id="JAGGKG010000012">
    <property type="protein sequence ID" value="MBP1906058.1"/>
    <property type="molecule type" value="Genomic_DNA"/>
</dbReference>